<gene>
    <name evidence="9" type="ORF">BGW38_002301</name>
</gene>
<dbReference type="InterPro" id="IPR001915">
    <property type="entry name" value="Peptidase_M48"/>
</dbReference>
<dbReference type="Pfam" id="PF01435">
    <property type="entry name" value="Peptidase_M48"/>
    <property type="match status" value="1"/>
</dbReference>
<dbReference type="PANTHER" id="PTHR22726:SF18">
    <property type="entry name" value="PEPTIDASE M48 DOMAIN-CONTAINING PROTEIN"/>
    <property type="match status" value="1"/>
</dbReference>
<name>A0A9P6FS91_9FUNG</name>
<evidence type="ECO:0000256" key="1">
    <source>
        <dbReference type="ARBA" id="ARBA00001947"/>
    </source>
</evidence>
<dbReference type="OrthoDB" id="7464992at2759"/>
<evidence type="ECO:0000313" key="9">
    <source>
        <dbReference type="EMBL" id="KAF9580875.1"/>
    </source>
</evidence>
<dbReference type="InterPro" id="IPR051156">
    <property type="entry name" value="Mito/Outer_Membr_Metalloprot"/>
</dbReference>
<evidence type="ECO:0000256" key="6">
    <source>
        <dbReference type="ARBA" id="ARBA00023049"/>
    </source>
</evidence>
<evidence type="ECO:0000256" key="5">
    <source>
        <dbReference type="ARBA" id="ARBA00022833"/>
    </source>
</evidence>
<feature type="region of interest" description="Disordered" evidence="7">
    <location>
        <begin position="370"/>
        <end position="391"/>
    </location>
</feature>
<dbReference type="GO" id="GO:0005743">
    <property type="term" value="C:mitochondrial inner membrane"/>
    <property type="evidence" value="ECO:0007669"/>
    <property type="project" value="TreeGrafter"/>
</dbReference>
<protein>
    <recommendedName>
        <fullName evidence="8">Peptidase M48 domain-containing protein</fullName>
    </recommendedName>
</protein>
<sequence>MVMSSCWFPRLVQIKSSTHRLLAQRTPIIIPTAPRANKTFLLKNSNKRLFHASSRTQISLHNLPESLVFLKSTDTAFWLNLCFISSLTGSLYKPFKVASKFNSPRVRAGLKLCTAFSFGALAFLGFENAPNTGRWRFTFLSRDKIRRSCTTFRQEISVDLEERQRKEDWAHDNNPTIVQLVPNQNDKRVKMAKRILDKMVHLSLESDGVTLKRFLCDIDHEDGAPGASEEQIAQGRQHRKPGYNIDVSLNSDFNAYACEPGKIVIYDGVFRLLKDDENLVAAVVAHELAHLIQGHLDEREGRKVVMAVAAGISNHILIAARFLAQVPMEQGNEKEADILSLSIMGLAGYDPQYVLQIWKIQEEAEALKKKNAASLSPSKPDDDSGNSRSSSRLIVGNSKIWPTFPWNRANDDAVQASKSGGNHSEAPWWIRSHPLTKSRIEYIQNRIEPIRQKWIFSETIKKIRSGSLE</sequence>
<evidence type="ECO:0000256" key="3">
    <source>
        <dbReference type="ARBA" id="ARBA00022723"/>
    </source>
</evidence>
<dbReference type="Gene3D" id="3.30.2010.10">
    <property type="entry name" value="Metalloproteases ('zincins'), catalytic domain"/>
    <property type="match status" value="1"/>
</dbReference>
<keyword evidence="2" id="KW-0645">Protease</keyword>
<keyword evidence="10" id="KW-1185">Reference proteome</keyword>
<dbReference type="GO" id="GO:0034982">
    <property type="term" value="P:mitochondrial protein processing"/>
    <property type="evidence" value="ECO:0007669"/>
    <property type="project" value="TreeGrafter"/>
</dbReference>
<comment type="caution">
    <text evidence="9">The sequence shown here is derived from an EMBL/GenBank/DDBJ whole genome shotgun (WGS) entry which is preliminary data.</text>
</comment>
<evidence type="ECO:0000256" key="2">
    <source>
        <dbReference type="ARBA" id="ARBA00022670"/>
    </source>
</evidence>
<keyword evidence="6" id="KW-0482">Metalloprotease</keyword>
<dbReference type="EMBL" id="JAABOA010001797">
    <property type="protein sequence ID" value="KAF9580875.1"/>
    <property type="molecule type" value="Genomic_DNA"/>
</dbReference>
<dbReference type="AlphaFoldDB" id="A0A9P6FS91"/>
<evidence type="ECO:0000259" key="8">
    <source>
        <dbReference type="Pfam" id="PF01435"/>
    </source>
</evidence>
<keyword evidence="3" id="KW-0479">Metal-binding</keyword>
<keyword evidence="5" id="KW-0862">Zinc</keyword>
<keyword evidence="4" id="KW-0378">Hydrolase</keyword>
<reference evidence="9" key="1">
    <citation type="journal article" date="2020" name="Fungal Divers.">
        <title>Resolving the Mortierellaceae phylogeny through synthesis of multi-gene phylogenetics and phylogenomics.</title>
        <authorList>
            <person name="Vandepol N."/>
            <person name="Liber J."/>
            <person name="Desiro A."/>
            <person name="Na H."/>
            <person name="Kennedy M."/>
            <person name="Barry K."/>
            <person name="Grigoriev I.V."/>
            <person name="Miller A.N."/>
            <person name="O'Donnell K."/>
            <person name="Stajich J.E."/>
            <person name="Bonito G."/>
        </authorList>
    </citation>
    <scope>NUCLEOTIDE SEQUENCE</scope>
    <source>
        <strain evidence="9">KOD1015</strain>
    </source>
</reference>
<evidence type="ECO:0000256" key="7">
    <source>
        <dbReference type="SAM" id="MobiDB-lite"/>
    </source>
</evidence>
<evidence type="ECO:0000313" key="10">
    <source>
        <dbReference type="Proteomes" id="UP000780801"/>
    </source>
</evidence>
<comment type="cofactor">
    <cofactor evidence="1">
        <name>Zn(2+)</name>
        <dbReference type="ChEBI" id="CHEBI:29105"/>
    </cofactor>
</comment>
<feature type="domain" description="Peptidase M48" evidence="8">
    <location>
        <begin position="231"/>
        <end position="446"/>
    </location>
</feature>
<dbReference type="GO" id="GO:0004222">
    <property type="term" value="F:metalloendopeptidase activity"/>
    <property type="evidence" value="ECO:0007669"/>
    <property type="project" value="InterPro"/>
</dbReference>
<dbReference type="Proteomes" id="UP000780801">
    <property type="component" value="Unassembled WGS sequence"/>
</dbReference>
<dbReference type="PANTHER" id="PTHR22726">
    <property type="entry name" value="METALLOENDOPEPTIDASE OMA1"/>
    <property type="match status" value="1"/>
</dbReference>
<dbReference type="GO" id="GO:0006515">
    <property type="term" value="P:protein quality control for misfolded or incompletely synthesized proteins"/>
    <property type="evidence" value="ECO:0007669"/>
    <property type="project" value="TreeGrafter"/>
</dbReference>
<dbReference type="GO" id="GO:0046872">
    <property type="term" value="F:metal ion binding"/>
    <property type="evidence" value="ECO:0007669"/>
    <property type="project" value="UniProtKB-KW"/>
</dbReference>
<accession>A0A9P6FS91</accession>
<organism evidence="9 10">
    <name type="scientific">Lunasporangiospora selenospora</name>
    <dbReference type="NCBI Taxonomy" id="979761"/>
    <lineage>
        <taxon>Eukaryota</taxon>
        <taxon>Fungi</taxon>
        <taxon>Fungi incertae sedis</taxon>
        <taxon>Mucoromycota</taxon>
        <taxon>Mortierellomycotina</taxon>
        <taxon>Mortierellomycetes</taxon>
        <taxon>Mortierellales</taxon>
        <taxon>Mortierellaceae</taxon>
        <taxon>Lunasporangiospora</taxon>
    </lineage>
</organism>
<proteinExistence type="predicted"/>
<evidence type="ECO:0000256" key="4">
    <source>
        <dbReference type="ARBA" id="ARBA00022801"/>
    </source>
</evidence>